<name>A0A2M8GLW1_9BACT</name>
<dbReference type="EMBL" id="PFQK01000072">
    <property type="protein sequence ID" value="PJC81531.1"/>
    <property type="molecule type" value="Genomic_DNA"/>
</dbReference>
<evidence type="ECO:0000313" key="2">
    <source>
        <dbReference type="Proteomes" id="UP000229370"/>
    </source>
</evidence>
<organism evidence="1 2">
    <name type="scientific">Candidatus Roizmanbacteria bacterium CG_4_8_14_3_um_filter_36_10</name>
    <dbReference type="NCBI Taxonomy" id="1974834"/>
    <lineage>
        <taxon>Bacteria</taxon>
        <taxon>Candidatus Roizmaniibacteriota</taxon>
    </lineage>
</organism>
<dbReference type="InterPro" id="IPR009057">
    <property type="entry name" value="Homeodomain-like_sf"/>
</dbReference>
<protein>
    <recommendedName>
        <fullName evidence="3">Transposase</fullName>
    </recommendedName>
</protein>
<accession>A0A2M8GLW1</accession>
<proteinExistence type="predicted"/>
<comment type="caution">
    <text evidence="1">The sequence shown here is derived from an EMBL/GenBank/DDBJ whole genome shotgun (WGS) entry which is preliminary data.</text>
</comment>
<sequence length="99" mass="11421">MGNTIRRQHLPAFKVKVVLEILSGVKTASQVCSEYAIHPTQAQIWKTQALRFLENSFNGQSFTNQLKAKDEFIEELYKQIGKLKYEVDWLKKKMGVASF</sequence>
<gene>
    <name evidence="1" type="ORF">CO007_04175</name>
</gene>
<reference evidence="2" key="1">
    <citation type="submission" date="2017-09" db="EMBL/GenBank/DDBJ databases">
        <title>Depth-based differentiation of microbial function through sediment-hosted aquifers and enrichment of novel symbionts in the deep terrestrial subsurface.</title>
        <authorList>
            <person name="Probst A.J."/>
            <person name="Ladd B."/>
            <person name="Jarett J.K."/>
            <person name="Geller-Mcgrath D.E."/>
            <person name="Sieber C.M.K."/>
            <person name="Emerson J.B."/>
            <person name="Anantharaman K."/>
            <person name="Thomas B.C."/>
            <person name="Malmstrom R."/>
            <person name="Stieglmeier M."/>
            <person name="Klingl A."/>
            <person name="Woyke T."/>
            <person name="Ryan C.M."/>
            <person name="Banfield J.F."/>
        </authorList>
    </citation>
    <scope>NUCLEOTIDE SEQUENCE [LARGE SCALE GENOMIC DNA]</scope>
</reference>
<dbReference type="SUPFAM" id="SSF46689">
    <property type="entry name" value="Homeodomain-like"/>
    <property type="match status" value="1"/>
</dbReference>
<dbReference type="Proteomes" id="UP000229370">
    <property type="component" value="Unassembled WGS sequence"/>
</dbReference>
<evidence type="ECO:0000313" key="1">
    <source>
        <dbReference type="EMBL" id="PJC81531.1"/>
    </source>
</evidence>
<evidence type="ECO:0008006" key="3">
    <source>
        <dbReference type="Google" id="ProtNLM"/>
    </source>
</evidence>
<dbReference type="AlphaFoldDB" id="A0A2M8GLW1"/>